<dbReference type="KEGG" id="aum:AURMO_01390"/>
<evidence type="ECO:0000313" key="3">
    <source>
        <dbReference type="Proteomes" id="UP000246894"/>
    </source>
</evidence>
<proteinExistence type="predicted"/>
<gene>
    <name evidence="2" type="ORF">AURMO_01390</name>
</gene>
<accession>A0A2Z3RZT6</accession>
<reference evidence="2 3" key="1">
    <citation type="submission" date="2017-10" db="EMBL/GenBank/DDBJ databases">
        <title>Genome of an Actinobacterium that displays light-enhanced growth.</title>
        <authorList>
            <person name="Maresca J.A."/>
            <person name="Hempel P."/>
            <person name="Shevchenko O."/>
            <person name="Miller K.J."/>
            <person name="Hahn M.W."/>
        </authorList>
    </citation>
    <scope>NUCLEOTIDE SEQUENCE [LARGE SCALE GENOMIC DNA]</scope>
    <source>
        <strain evidence="2 3">MWH-Mo1</strain>
    </source>
</reference>
<dbReference type="Proteomes" id="UP000246894">
    <property type="component" value="Chromosome"/>
</dbReference>
<sequence precursor="true">MSFSVSRPAISAALALAMVGGIALGIAGVSYADENDSVPITVQVVTPSVAPSPRTETPVVVPVNTPVSEAVFPIVLSGLEPFSYIEIFANSTPVLIASGFADSTGRFEASVRLPANLPVGDHTISATNTLADGTKLTTVAVAFSVSSSGTIAPPTNGGESVSAAASRSASNAAGTASGTTVTEETVTGADAAVLLGPDPFNLGGVFYVGGLVAHASYPLTPFSPAAQVAFAVRNVSSQTLDATLDFTIENAVGMPIAKLSHYTIQNLKPGETREITALVRNIGQWGVYSARMTFVPPEKVDGNTLTSFSLSSGFIALALWVILGALTASSLVVLYLLGHRFWHWPTPAELFSQLRKMMPFRTHENEEELVAESVDVLEEREPVGAPQ</sequence>
<keyword evidence="1" id="KW-1133">Transmembrane helix</keyword>
<feature type="transmembrane region" description="Helical" evidence="1">
    <location>
        <begin position="314"/>
        <end position="337"/>
    </location>
</feature>
<evidence type="ECO:0000256" key="1">
    <source>
        <dbReference type="SAM" id="Phobius"/>
    </source>
</evidence>
<dbReference type="EMBL" id="CP023994">
    <property type="protein sequence ID" value="AWR21980.1"/>
    <property type="molecule type" value="Genomic_DNA"/>
</dbReference>
<keyword evidence="1" id="KW-0472">Membrane</keyword>
<protein>
    <submittedName>
        <fullName evidence="2">Uncharacterized protein</fullName>
    </submittedName>
</protein>
<evidence type="ECO:0000313" key="2">
    <source>
        <dbReference type="EMBL" id="AWR21980.1"/>
    </source>
</evidence>
<dbReference type="AlphaFoldDB" id="A0A2Z3RZT6"/>
<name>A0A2Z3RZT6_9MICO</name>
<organism evidence="2 3">
    <name type="scientific">Aurantimicrobium photophilum</name>
    <dbReference type="NCBI Taxonomy" id="1987356"/>
    <lineage>
        <taxon>Bacteria</taxon>
        <taxon>Bacillati</taxon>
        <taxon>Actinomycetota</taxon>
        <taxon>Actinomycetes</taxon>
        <taxon>Micrococcales</taxon>
        <taxon>Microbacteriaceae</taxon>
        <taxon>Aurantimicrobium</taxon>
    </lineage>
</organism>
<keyword evidence="3" id="KW-1185">Reference proteome</keyword>
<keyword evidence="1" id="KW-0812">Transmembrane</keyword>